<dbReference type="RefSeq" id="WP_123737935.1">
    <property type="nucleotide sequence ID" value="NZ_RKHQ01000001.1"/>
</dbReference>
<organism evidence="3 4">
    <name type="scientific">Salana multivorans</name>
    <dbReference type="NCBI Taxonomy" id="120377"/>
    <lineage>
        <taxon>Bacteria</taxon>
        <taxon>Bacillati</taxon>
        <taxon>Actinomycetota</taxon>
        <taxon>Actinomycetes</taxon>
        <taxon>Micrococcales</taxon>
        <taxon>Beutenbergiaceae</taxon>
        <taxon>Salana</taxon>
    </lineage>
</organism>
<dbReference type="InterPro" id="IPR036318">
    <property type="entry name" value="FAD-bd_PCMH-like_sf"/>
</dbReference>
<dbReference type="GO" id="GO:0003885">
    <property type="term" value="F:D-arabinono-1,4-lactone oxidase activity"/>
    <property type="evidence" value="ECO:0007669"/>
    <property type="project" value="InterPro"/>
</dbReference>
<accession>A0A3N2D7K5</accession>
<evidence type="ECO:0000256" key="1">
    <source>
        <dbReference type="ARBA" id="ARBA00023002"/>
    </source>
</evidence>
<proteinExistence type="predicted"/>
<dbReference type="Gene3D" id="3.30.70.2530">
    <property type="match status" value="1"/>
</dbReference>
<reference evidence="3 4" key="1">
    <citation type="submission" date="2018-11" db="EMBL/GenBank/DDBJ databases">
        <title>Sequencing the genomes of 1000 actinobacteria strains.</title>
        <authorList>
            <person name="Klenk H.-P."/>
        </authorList>
    </citation>
    <scope>NUCLEOTIDE SEQUENCE [LARGE SCALE GENOMIC DNA]</scope>
    <source>
        <strain evidence="3 4">DSM 13521</strain>
    </source>
</reference>
<dbReference type="Gene3D" id="3.30.43.10">
    <property type="entry name" value="Uridine Diphospho-n-acetylenolpyruvylglucosamine Reductase, domain 2"/>
    <property type="match status" value="1"/>
</dbReference>
<dbReference type="Gene3D" id="1.10.45.10">
    <property type="entry name" value="Vanillyl-alcohol Oxidase, Chain A, domain 4"/>
    <property type="match status" value="1"/>
</dbReference>
<dbReference type="EMBL" id="RKHQ01000001">
    <property type="protein sequence ID" value="ROR95648.1"/>
    <property type="molecule type" value="Genomic_DNA"/>
</dbReference>
<evidence type="ECO:0000313" key="3">
    <source>
        <dbReference type="EMBL" id="ROR95648.1"/>
    </source>
</evidence>
<feature type="domain" description="FAD-binding PCMH-type" evidence="2">
    <location>
        <begin position="17"/>
        <end position="181"/>
    </location>
</feature>
<dbReference type="InterPro" id="IPR016169">
    <property type="entry name" value="FAD-bd_PCMH_sub2"/>
</dbReference>
<dbReference type="PANTHER" id="PTHR43762">
    <property type="entry name" value="L-GULONOLACTONE OXIDASE"/>
    <property type="match status" value="1"/>
</dbReference>
<dbReference type="Pfam" id="PF01565">
    <property type="entry name" value="FAD_binding_4"/>
    <property type="match status" value="1"/>
</dbReference>
<dbReference type="InterPro" id="IPR006094">
    <property type="entry name" value="Oxid_FAD_bind_N"/>
</dbReference>
<dbReference type="GO" id="GO:0016020">
    <property type="term" value="C:membrane"/>
    <property type="evidence" value="ECO:0007669"/>
    <property type="project" value="InterPro"/>
</dbReference>
<keyword evidence="1" id="KW-0560">Oxidoreductase</keyword>
<evidence type="ECO:0000313" key="4">
    <source>
        <dbReference type="Proteomes" id="UP000275356"/>
    </source>
</evidence>
<dbReference type="PROSITE" id="PS51387">
    <property type="entry name" value="FAD_PCMH"/>
    <property type="match status" value="1"/>
</dbReference>
<dbReference type="GO" id="GO:0071949">
    <property type="term" value="F:FAD binding"/>
    <property type="evidence" value="ECO:0007669"/>
    <property type="project" value="InterPro"/>
</dbReference>
<dbReference type="Proteomes" id="UP000275356">
    <property type="component" value="Unassembled WGS sequence"/>
</dbReference>
<dbReference type="AlphaFoldDB" id="A0A3N2D7K5"/>
<dbReference type="GO" id="GO:0080049">
    <property type="term" value="F:L-gulono-1,4-lactone dehydrogenase activity"/>
    <property type="evidence" value="ECO:0007669"/>
    <property type="project" value="TreeGrafter"/>
</dbReference>
<dbReference type="SUPFAM" id="SSF56176">
    <property type="entry name" value="FAD-binding/transporter-associated domain-like"/>
    <property type="match status" value="1"/>
</dbReference>
<dbReference type="InterPro" id="IPR016166">
    <property type="entry name" value="FAD-bd_PCMH"/>
</dbReference>
<dbReference type="InterPro" id="IPR007173">
    <property type="entry name" value="ALO_C"/>
</dbReference>
<evidence type="ECO:0000259" key="2">
    <source>
        <dbReference type="PROSITE" id="PS51387"/>
    </source>
</evidence>
<dbReference type="Gene3D" id="3.30.465.10">
    <property type="match status" value="1"/>
</dbReference>
<dbReference type="OrthoDB" id="9800184at2"/>
<protein>
    <submittedName>
        <fullName evidence="3">Xylitol oxidase</fullName>
    </submittedName>
</protein>
<name>A0A3N2D7K5_9MICO</name>
<dbReference type="Pfam" id="PF04030">
    <property type="entry name" value="ALO"/>
    <property type="match status" value="1"/>
</dbReference>
<keyword evidence="4" id="KW-1185">Reference proteome</keyword>
<gene>
    <name evidence="3" type="ORF">EDD28_0209</name>
</gene>
<dbReference type="InterPro" id="IPR010031">
    <property type="entry name" value="FAD_lactone_oxidase-like"/>
</dbReference>
<dbReference type="InterPro" id="IPR016167">
    <property type="entry name" value="FAD-bd_PCMH_sub1"/>
</dbReference>
<dbReference type="Gene3D" id="3.30.70.2520">
    <property type="match status" value="1"/>
</dbReference>
<sequence>MNDADVLPSPRTWAGHRSYGGRGLVIPRTLEELRAVVTSGAPVRALGSRHSFNDLADSPGLLVSLEALASEPVLAPDGATVTVSGATRYGTLGPWLHERGAGLDALASLPHISVAGAVATGTHGSGDAIGSLASCVTGVRLMTADGNLATLRRGDADFPGAVVALGALGVVVDLDLAVRPTYDVAQTVVDDVPLGGVLADLDAVWSSATSVSAFTRWDGACALWRKHRVDAGPVRDLSGLGGRPADGPRHPIAGVDAAACTEQGGVPGPWFDRLPHFRLEFTPSAGAELQSEYLLPREVAAEAIAAAAPVLADVRDLVLVSEIRSVAADDLWLSGEQGRDTIGLHTTWRQDVPAVTAVLARLEEVLAPYDARPHWGKLFVRRDVGSLYPRWDDARELIASYDPRGVFSGPFLERVGLR</sequence>
<dbReference type="InterPro" id="IPR016171">
    <property type="entry name" value="Vanillyl_alc_oxidase_C-sub2"/>
</dbReference>
<comment type="caution">
    <text evidence="3">The sequence shown here is derived from an EMBL/GenBank/DDBJ whole genome shotgun (WGS) entry which is preliminary data.</text>
</comment>
<dbReference type="PANTHER" id="PTHR43762:SF1">
    <property type="entry name" value="D-ARABINONO-1,4-LACTONE OXIDASE"/>
    <property type="match status" value="1"/>
</dbReference>